<name>A0A6B9XXG1_PICSI</name>
<gene>
    <name evidence="1" type="primary">orf06942</name>
    <name evidence="1" type="ORF">Q903MT_gene6888</name>
</gene>
<proteinExistence type="predicted"/>
<dbReference type="EMBL" id="MK697706">
    <property type="protein sequence ID" value="QHR92840.1"/>
    <property type="molecule type" value="Genomic_DNA"/>
</dbReference>
<accession>A0A6B9XXG1</accession>
<reference evidence="1" key="1">
    <citation type="submission" date="2019-03" db="EMBL/GenBank/DDBJ databases">
        <title>Largest Complete Mitochondrial Genome of a Gymnosperm, Sitka Spruce (Picea sitchensis), Indicates Complex Physical Structure.</title>
        <authorList>
            <person name="Jackman S.D."/>
            <person name="Coombe L."/>
            <person name="Warren R."/>
            <person name="Kirk H."/>
            <person name="Trinh E."/>
            <person name="McLeod T."/>
            <person name="Pleasance S."/>
            <person name="Pandoh P."/>
            <person name="Zhao Y."/>
            <person name="Coope R."/>
            <person name="Bousquet J."/>
            <person name="Bohlmann J.C."/>
            <person name="Jones S.J.M."/>
            <person name="Birol I."/>
        </authorList>
    </citation>
    <scope>NUCLEOTIDE SEQUENCE</scope>
    <source>
        <strain evidence="1">Q903</strain>
    </source>
</reference>
<sequence length="58" mass="6439">MQCSPPTHELDSRSMPTHGSRVITGVIPLLSSEISYVVTEESMGYLSFNGVLKFRQPQ</sequence>
<geneLocation type="mitochondrion" evidence="1"/>
<dbReference type="AlphaFoldDB" id="A0A6B9XXG1"/>
<evidence type="ECO:0000313" key="1">
    <source>
        <dbReference type="EMBL" id="QHR92840.1"/>
    </source>
</evidence>
<protein>
    <submittedName>
        <fullName evidence="1">Uncharacterized protein</fullName>
    </submittedName>
</protein>
<organism evidence="1">
    <name type="scientific">Picea sitchensis</name>
    <name type="common">Sitka spruce</name>
    <name type="synonym">Pinus sitchensis</name>
    <dbReference type="NCBI Taxonomy" id="3332"/>
    <lineage>
        <taxon>Eukaryota</taxon>
        <taxon>Viridiplantae</taxon>
        <taxon>Streptophyta</taxon>
        <taxon>Embryophyta</taxon>
        <taxon>Tracheophyta</taxon>
        <taxon>Spermatophyta</taxon>
        <taxon>Pinopsida</taxon>
        <taxon>Pinidae</taxon>
        <taxon>Conifers I</taxon>
        <taxon>Pinales</taxon>
        <taxon>Pinaceae</taxon>
        <taxon>Picea</taxon>
    </lineage>
</organism>
<keyword evidence="1" id="KW-0496">Mitochondrion</keyword>